<comment type="subunit">
    <text evidence="3">Homodimer.</text>
</comment>
<evidence type="ECO:0000256" key="11">
    <source>
        <dbReference type="ARBA" id="ARBA00030563"/>
    </source>
</evidence>
<dbReference type="OrthoDB" id="21243at2759"/>
<dbReference type="SUPFAM" id="SSF50249">
    <property type="entry name" value="Nucleic acid-binding proteins"/>
    <property type="match status" value="1"/>
</dbReference>
<evidence type="ECO:0000256" key="8">
    <source>
        <dbReference type="ARBA" id="ARBA00022840"/>
    </source>
</evidence>
<dbReference type="Proteomes" id="UP000002872">
    <property type="component" value="Unassembled WGS sequence"/>
</dbReference>
<evidence type="ECO:0000313" key="16">
    <source>
        <dbReference type="Proteomes" id="UP000002872"/>
    </source>
</evidence>
<dbReference type="GO" id="GO:0004824">
    <property type="term" value="F:lysine-tRNA ligase activity"/>
    <property type="evidence" value="ECO:0007669"/>
    <property type="project" value="UniProtKB-EC"/>
</dbReference>
<dbReference type="PRINTS" id="PR00982">
    <property type="entry name" value="TRNASYNTHLYS"/>
</dbReference>
<dbReference type="SUPFAM" id="SSF55681">
    <property type="entry name" value="Class II aaRS and biotin synthetases"/>
    <property type="match status" value="1"/>
</dbReference>
<evidence type="ECO:0000256" key="5">
    <source>
        <dbReference type="ARBA" id="ARBA00022490"/>
    </source>
</evidence>
<reference evidence="15" key="1">
    <citation type="submission" date="2011-01" db="EMBL/GenBank/DDBJ databases">
        <title>The Genome Sequence of Nematocida parisii strain ERTm3.</title>
        <authorList>
            <consortium name="The Broad Institute Genome Sequencing Platform"/>
            <consortium name="The Broad Institute Genome Sequencing Center for Infectious Disease"/>
            <person name="Cuomo C."/>
            <person name="Troemel E."/>
            <person name="Young S.K."/>
            <person name="Zeng Q."/>
            <person name="Gargeya S."/>
            <person name="Fitzgerald M."/>
            <person name="Haas B."/>
            <person name="Abouelleil A."/>
            <person name="Alvarado L."/>
            <person name="Arachchi H.M."/>
            <person name="Berlin A."/>
            <person name="Chapman S.B."/>
            <person name="Gearin G."/>
            <person name="Goldberg J."/>
            <person name="Griggs A."/>
            <person name="Gujja S."/>
            <person name="Hansen M."/>
            <person name="Heiman D."/>
            <person name="Howarth C."/>
            <person name="Larimer J."/>
            <person name="Lui A."/>
            <person name="MacDonald P.J.P."/>
            <person name="McCowen C."/>
            <person name="Montmayeur A."/>
            <person name="Murphy C."/>
            <person name="Neiman D."/>
            <person name="Pearson M."/>
            <person name="Priest M."/>
            <person name="Roberts A."/>
            <person name="Saif S."/>
            <person name="Shea T."/>
            <person name="Sisk P."/>
            <person name="Stolte C."/>
            <person name="Sykes S."/>
            <person name="Wortman J."/>
            <person name="Nusbaum C."/>
            <person name="Birren B."/>
        </authorList>
    </citation>
    <scope>NUCLEOTIDE SEQUENCE</scope>
    <source>
        <strain evidence="15">ERTm3</strain>
    </source>
</reference>
<comment type="subcellular location">
    <subcellularLocation>
        <location evidence="1">Cytoplasm</location>
    </subcellularLocation>
</comment>
<keyword evidence="7" id="KW-0547">Nucleotide-binding</keyword>
<keyword evidence="5" id="KW-0963">Cytoplasm</keyword>
<evidence type="ECO:0000256" key="4">
    <source>
        <dbReference type="ARBA" id="ARBA00013166"/>
    </source>
</evidence>
<dbReference type="GO" id="GO:0005829">
    <property type="term" value="C:cytosol"/>
    <property type="evidence" value="ECO:0007669"/>
    <property type="project" value="TreeGrafter"/>
</dbReference>
<keyword evidence="9" id="KW-0648">Protein biosynthesis</keyword>
<keyword evidence="10 15" id="KW-0030">Aminoacyl-tRNA synthetase</keyword>
<accession>I3EEE8</accession>
<feature type="domain" description="Aminoacyl-transfer RNA synthetases class-II family profile" evidence="14">
    <location>
        <begin position="165"/>
        <end position="502"/>
    </location>
</feature>
<evidence type="ECO:0000256" key="1">
    <source>
        <dbReference type="ARBA" id="ARBA00004496"/>
    </source>
</evidence>
<evidence type="ECO:0000256" key="13">
    <source>
        <dbReference type="ARBA" id="ARBA00067316"/>
    </source>
</evidence>
<dbReference type="GO" id="GO:0006430">
    <property type="term" value="P:lysyl-tRNA aminoacylation"/>
    <property type="evidence" value="ECO:0007669"/>
    <property type="project" value="InterPro"/>
</dbReference>
<organism evidence="15 16">
    <name type="scientific">Nematocida parisii (strain ERTm3)</name>
    <name type="common">Nematode killer fungus</name>
    <dbReference type="NCBI Taxonomy" id="935791"/>
    <lineage>
        <taxon>Eukaryota</taxon>
        <taxon>Fungi</taxon>
        <taxon>Fungi incertae sedis</taxon>
        <taxon>Microsporidia</taxon>
        <taxon>Nematocida</taxon>
    </lineage>
</organism>
<dbReference type="AlphaFoldDB" id="I3EEE8"/>
<dbReference type="EC" id="6.1.1.6" evidence="4"/>
<dbReference type="PROSITE" id="PS50862">
    <property type="entry name" value="AA_TRNA_LIGASE_II"/>
    <property type="match status" value="1"/>
</dbReference>
<dbReference type="HOGENOM" id="CLU_008255_6_0_1"/>
<dbReference type="Gene3D" id="2.40.50.140">
    <property type="entry name" value="Nucleic acid-binding proteins"/>
    <property type="match status" value="1"/>
</dbReference>
<dbReference type="InterPro" id="IPR034762">
    <property type="entry name" value="Lys-tRNA-ligase_II_bac/euk"/>
</dbReference>
<dbReference type="InterPro" id="IPR018149">
    <property type="entry name" value="Lys-tRNA-synth_II_C"/>
</dbReference>
<dbReference type="Pfam" id="PF00152">
    <property type="entry name" value="tRNA-synt_2"/>
    <property type="match status" value="1"/>
</dbReference>
<evidence type="ECO:0000313" key="15">
    <source>
        <dbReference type="EMBL" id="EIJ87595.1"/>
    </source>
</evidence>
<evidence type="ECO:0000256" key="7">
    <source>
        <dbReference type="ARBA" id="ARBA00022741"/>
    </source>
</evidence>
<dbReference type="InterPro" id="IPR012340">
    <property type="entry name" value="NA-bd_OB-fold"/>
</dbReference>
<keyword evidence="8" id="KW-0067">ATP-binding</keyword>
<dbReference type="InterPro" id="IPR045864">
    <property type="entry name" value="aa-tRNA-synth_II/BPL/LPL"/>
</dbReference>
<proteinExistence type="inferred from homology"/>
<dbReference type="CDD" id="cd04322">
    <property type="entry name" value="LysRS_N"/>
    <property type="match status" value="1"/>
</dbReference>
<evidence type="ECO:0000256" key="10">
    <source>
        <dbReference type="ARBA" id="ARBA00023146"/>
    </source>
</evidence>
<evidence type="ECO:0000256" key="2">
    <source>
        <dbReference type="ARBA" id="ARBA00008226"/>
    </source>
</evidence>
<evidence type="ECO:0000256" key="12">
    <source>
        <dbReference type="ARBA" id="ARBA00048573"/>
    </source>
</evidence>
<evidence type="ECO:0000259" key="14">
    <source>
        <dbReference type="PROSITE" id="PS50862"/>
    </source>
</evidence>
<comment type="catalytic activity">
    <reaction evidence="12">
        <text>tRNA(Lys) + L-lysine + ATP = L-lysyl-tRNA(Lys) + AMP + diphosphate</text>
        <dbReference type="Rhea" id="RHEA:20792"/>
        <dbReference type="Rhea" id="RHEA-COMP:9696"/>
        <dbReference type="Rhea" id="RHEA-COMP:9697"/>
        <dbReference type="ChEBI" id="CHEBI:30616"/>
        <dbReference type="ChEBI" id="CHEBI:32551"/>
        <dbReference type="ChEBI" id="CHEBI:33019"/>
        <dbReference type="ChEBI" id="CHEBI:78442"/>
        <dbReference type="ChEBI" id="CHEBI:78529"/>
        <dbReference type="ChEBI" id="CHEBI:456215"/>
        <dbReference type="EC" id="6.1.1.6"/>
    </reaction>
</comment>
<sequence length="520" mass="59544">MKEETSRYKYLESKAAAGELLYPYDFKESMPIKEIIRVVEENKLTPENIDKSEYATKRITTAGRVLAIRSIGKISFIRIESGGLSMQIIYKDKCKEVFRGDIVGVEGAIGYSKKGELSVLSNNMRVLSPCLHIYPTVHYGLKETELRYRQRYLDLVLNKNSLDRFVARNKIISFIRKFLDSKDFMEVETPMMHIIPGGAAAKPFTTKLNEMNMDLSLRISPELHLKTLLIGGIPRVYEIGRQFRNEGIDATHNPEFTTCEFYMSYADYNDVLQITEEMLSQMVMEIFGTKIIEYTAQGNADGSDSADAKKIRIDFTTPFKRVDILGELSKKLGVEITGDILETEEGRLLLDDLCRKNNIRCNNPRTTSRLLDKLVGEYLESECNNPTFLMNHPKIMSPLAKEHRSRKNITERFELFILGKEVCNAYTELNDPFDQRRRFEQQAQDKSAGDDEAQEIDEDFCTAMEYGLPPAGGWGIGIDRLVMMLTGAQNIRDVLFFPTMRPQSKQAIKEKEDVPEKEKK</sequence>
<keyword evidence="16" id="KW-1185">Reference proteome</keyword>
<evidence type="ECO:0000256" key="9">
    <source>
        <dbReference type="ARBA" id="ARBA00022917"/>
    </source>
</evidence>
<dbReference type="InterPro" id="IPR006195">
    <property type="entry name" value="aa-tRNA-synth_II"/>
</dbReference>
<dbReference type="InterPro" id="IPR002313">
    <property type="entry name" value="Lys-tRNA-ligase_II"/>
</dbReference>
<protein>
    <recommendedName>
        <fullName evidence="13">Probable lysine--tRNA ligase, cytoplasmic</fullName>
        <ecNumber evidence="4">6.1.1.6</ecNumber>
    </recommendedName>
    <alternativeName>
        <fullName evidence="11">Lysyl-tRNA synthetase</fullName>
    </alternativeName>
</protein>
<gene>
    <name evidence="15" type="ORF">NEQG_02142</name>
</gene>
<dbReference type="NCBIfam" id="TIGR00499">
    <property type="entry name" value="lysS_bact"/>
    <property type="match status" value="1"/>
</dbReference>
<dbReference type="GO" id="GO:0005524">
    <property type="term" value="F:ATP binding"/>
    <property type="evidence" value="ECO:0007669"/>
    <property type="project" value="UniProtKB-KW"/>
</dbReference>
<dbReference type="FunFam" id="3.30.930.10:FF:000238">
    <property type="entry name" value="Lysine--tRNA ligase"/>
    <property type="match status" value="1"/>
</dbReference>
<dbReference type="PANTHER" id="PTHR42918">
    <property type="entry name" value="LYSYL-TRNA SYNTHETASE"/>
    <property type="match status" value="1"/>
</dbReference>
<dbReference type="FunCoup" id="I3EEE8">
    <property type="interactions" value="314"/>
</dbReference>
<dbReference type="PIRSF" id="PIRSF039101">
    <property type="entry name" value="LysRS2"/>
    <property type="match status" value="1"/>
</dbReference>
<evidence type="ECO:0000256" key="3">
    <source>
        <dbReference type="ARBA" id="ARBA00011738"/>
    </source>
</evidence>
<name>I3EEE8_NEMP3</name>
<dbReference type="VEuPathDB" id="MicrosporidiaDB:NEQG_02142"/>
<dbReference type="STRING" id="935791.I3EEE8"/>
<dbReference type="HAMAP" id="MF_00252">
    <property type="entry name" value="Lys_tRNA_synth_class2"/>
    <property type="match status" value="1"/>
</dbReference>
<dbReference type="PANTHER" id="PTHR42918:SF5">
    <property type="entry name" value="LYSINE--TRNA LIGASE, MITOCHONDRIAL"/>
    <property type="match status" value="1"/>
</dbReference>
<dbReference type="NCBIfam" id="NF001756">
    <property type="entry name" value="PRK00484.1"/>
    <property type="match status" value="1"/>
</dbReference>
<dbReference type="GO" id="GO:0000049">
    <property type="term" value="F:tRNA binding"/>
    <property type="evidence" value="ECO:0007669"/>
    <property type="project" value="TreeGrafter"/>
</dbReference>
<dbReference type="InterPro" id="IPR044136">
    <property type="entry name" value="Lys-tRNA-ligase_II_N"/>
</dbReference>
<keyword evidence="6" id="KW-0436">Ligase</keyword>
<comment type="similarity">
    <text evidence="2">Belongs to the class-II aminoacyl-tRNA synthetase family.</text>
</comment>
<evidence type="ECO:0000256" key="6">
    <source>
        <dbReference type="ARBA" id="ARBA00022598"/>
    </source>
</evidence>
<dbReference type="InParanoid" id="I3EEE8"/>
<dbReference type="EMBL" id="GL870881">
    <property type="protein sequence ID" value="EIJ87595.1"/>
    <property type="molecule type" value="Genomic_DNA"/>
</dbReference>
<dbReference type="Gene3D" id="3.30.930.10">
    <property type="entry name" value="Bira Bifunctional Protein, Domain 2"/>
    <property type="match status" value="1"/>
</dbReference>
<dbReference type="OMA" id="WIPGEPR"/>
<dbReference type="CDD" id="cd00775">
    <property type="entry name" value="LysRS_core"/>
    <property type="match status" value="1"/>
</dbReference>
<dbReference type="InterPro" id="IPR004364">
    <property type="entry name" value="Aa-tRNA-synt_II"/>
</dbReference>